<evidence type="ECO:0000256" key="7">
    <source>
        <dbReference type="ARBA" id="ARBA00023242"/>
    </source>
</evidence>
<evidence type="ECO:0000256" key="5">
    <source>
        <dbReference type="ARBA" id="ARBA00023054"/>
    </source>
</evidence>
<dbReference type="InterPro" id="IPR022209">
    <property type="entry name" value="CWC25"/>
</dbReference>
<dbReference type="GO" id="GO:0005684">
    <property type="term" value="C:U2-type spliceosomal complex"/>
    <property type="evidence" value="ECO:0007669"/>
    <property type="project" value="TreeGrafter"/>
</dbReference>
<dbReference type="GO" id="GO:0000398">
    <property type="term" value="P:mRNA splicing, via spliceosome"/>
    <property type="evidence" value="ECO:0007669"/>
    <property type="project" value="TreeGrafter"/>
</dbReference>
<dbReference type="PANTHER" id="PTHR16196">
    <property type="entry name" value="CELL CYCLE CONTROL PROTEIN CWF25"/>
    <property type="match status" value="1"/>
</dbReference>
<dbReference type="InterPro" id="IPR019339">
    <property type="entry name" value="CIR_N_dom"/>
</dbReference>
<sequence>MGKGGGGGLAFLNKKSWHTGGFKQIEEVWKREEAKSKEDEKLAELQKQIQEERKAEELQQIAQDFGHTEKVEKLDFMYNTVLAQKKDEDDDVFMLGKPYEAPKEDDKLKKMKYAPGSNFTDDTPKAANEQWARLNNDPMLMIKQQELAQLKHVKNNPVKMAAIKQEVDAMKAKKKAEKAAHKAEKKEKKKEKKLLKEARRDGESGGRSPERTSPFRGRSDYDREDLRSAGRSPGRYHADRDPPRLRDEQGKGRYRERRDERRGNPRDEREHKRARHSRSRSRDAPVRRRSRSRDRDRRESPRRNGGREEGVQHQRHMDDRTAPSHDSACAQKGKSYGLDLSTVPEKVQQQRAERGPLERKERPEATQAYHHKRYVPGKLNEEEKAAKLAEMSGNSKVHEEARSYRIKHVCRLLCFSSCSVRPLAVLEVSYGASSSSALGFRGREARSMHVLRVELGAGFPRREARSMHAQEIGFGGRFQRQEAQVNARAQKSSSALGFRGREASGQSSVQYTRSKEFELSWVSAAGKLSVQCTCSKSKLGAVFRGRGSSVNARAQE</sequence>
<keyword evidence="7" id="KW-0539">Nucleus</keyword>
<keyword evidence="3" id="KW-0507">mRNA processing</keyword>
<evidence type="ECO:0000256" key="4">
    <source>
        <dbReference type="ARBA" id="ARBA00022728"/>
    </source>
</evidence>
<keyword evidence="5 8" id="KW-0175">Coiled coil</keyword>
<evidence type="ECO:0000256" key="6">
    <source>
        <dbReference type="ARBA" id="ARBA00023187"/>
    </source>
</evidence>
<evidence type="ECO:0000256" key="8">
    <source>
        <dbReference type="SAM" id="Coils"/>
    </source>
</evidence>
<keyword evidence="6" id="KW-0508">mRNA splicing</keyword>
<evidence type="ECO:0000259" key="10">
    <source>
        <dbReference type="SMART" id="SM01083"/>
    </source>
</evidence>
<comment type="caution">
    <text evidence="11">The sequence shown here is derived from an EMBL/GenBank/DDBJ whole genome shotgun (WGS) entry which is preliminary data.</text>
</comment>
<feature type="domain" description="CBF1-interacting co-repressor CIR N-terminal" evidence="10">
    <location>
        <begin position="16"/>
        <end position="52"/>
    </location>
</feature>
<dbReference type="PANTHER" id="PTHR16196:SF0">
    <property type="entry name" value="PRE-MRNA-SPLICING FACTOR CWC25 HOMOLOG"/>
    <property type="match status" value="1"/>
</dbReference>
<comment type="similarity">
    <text evidence="2">Belongs to the CWC25 family.</text>
</comment>
<gene>
    <name evidence="11" type="ORF">CYMTET_50524</name>
</gene>
<protein>
    <recommendedName>
        <fullName evidence="10">CBF1-interacting co-repressor CIR N-terminal domain-containing protein</fullName>
    </recommendedName>
</protein>
<dbReference type="AlphaFoldDB" id="A0AAE0ETE3"/>
<name>A0AAE0ETE3_9CHLO</name>
<accession>A0AAE0ETE3</accession>
<keyword evidence="12" id="KW-1185">Reference proteome</keyword>
<reference evidence="11 12" key="1">
    <citation type="journal article" date="2015" name="Genome Biol. Evol.">
        <title>Comparative Genomics of a Bacterivorous Green Alga Reveals Evolutionary Causalities and Consequences of Phago-Mixotrophic Mode of Nutrition.</title>
        <authorList>
            <person name="Burns J.A."/>
            <person name="Paasch A."/>
            <person name="Narechania A."/>
            <person name="Kim E."/>
        </authorList>
    </citation>
    <scope>NUCLEOTIDE SEQUENCE [LARGE SCALE GENOMIC DNA]</scope>
    <source>
        <strain evidence="11 12">PLY_AMNH</strain>
    </source>
</reference>
<feature type="region of interest" description="Disordered" evidence="9">
    <location>
        <begin position="106"/>
        <end position="127"/>
    </location>
</feature>
<feature type="region of interest" description="Disordered" evidence="9">
    <location>
        <begin position="168"/>
        <end position="365"/>
    </location>
</feature>
<feature type="coiled-coil region" evidence="8">
    <location>
        <begin position="31"/>
        <end position="62"/>
    </location>
</feature>
<dbReference type="EMBL" id="LGRX02033878">
    <property type="protein sequence ID" value="KAK3239559.1"/>
    <property type="molecule type" value="Genomic_DNA"/>
</dbReference>
<comment type="subcellular location">
    <subcellularLocation>
        <location evidence="1">Nucleus</location>
    </subcellularLocation>
</comment>
<feature type="compositionally biased region" description="Basic and acidic residues" evidence="9">
    <location>
        <begin position="194"/>
        <end position="210"/>
    </location>
</feature>
<evidence type="ECO:0000313" key="12">
    <source>
        <dbReference type="Proteomes" id="UP001190700"/>
    </source>
</evidence>
<feature type="compositionally biased region" description="Basic and acidic residues" evidence="9">
    <location>
        <begin position="351"/>
        <end position="364"/>
    </location>
</feature>
<evidence type="ECO:0000256" key="1">
    <source>
        <dbReference type="ARBA" id="ARBA00004123"/>
    </source>
</evidence>
<dbReference type="Proteomes" id="UP001190700">
    <property type="component" value="Unassembled WGS sequence"/>
</dbReference>
<evidence type="ECO:0000313" key="11">
    <source>
        <dbReference type="EMBL" id="KAK3239559.1"/>
    </source>
</evidence>
<dbReference type="Pfam" id="PF12542">
    <property type="entry name" value="CWC25"/>
    <property type="match status" value="1"/>
</dbReference>
<dbReference type="SMART" id="SM01083">
    <property type="entry name" value="Cir_N"/>
    <property type="match status" value="1"/>
</dbReference>
<evidence type="ECO:0000256" key="2">
    <source>
        <dbReference type="ARBA" id="ARBA00006695"/>
    </source>
</evidence>
<evidence type="ECO:0000256" key="9">
    <source>
        <dbReference type="SAM" id="MobiDB-lite"/>
    </source>
</evidence>
<feature type="compositionally biased region" description="Basic and acidic residues" evidence="9">
    <location>
        <begin position="217"/>
        <end position="228"/>
    </location>
</feature>
<feature type="compositionally biased region" description="Basic and acidic residues" evidence="9">
    <location>
        <begin position="236"/>
        <end position="271"/>
    </location>
</feature>
<feature type="compositionally biased region" description="Basic and acidic residues" evidence="9">
    <location>
        <begin position="293"/>
        <end position="323"/>
    </location>
</feature>
<evidence type="ECO:0000256" key="3">
    <source>
        <dbReference type="ARBA" id="ARBA00022664"/>
    </source>
</evidence>
<dbReference type="InterPro" id="IPR051376">
    <property type="entry name" value="CWC25_splicing_factor"/>
</dbReference>
<dbReference type="Pfam" id="PF10197">
    <property type="entry name" value="Cir_N"/>
    <property type="match status" value="1"/>
</dbReference>
<feature type="compositionally biased region" description="Basic and acidic residues" evidence="9">
    <location>
        <begin position="168"/>
        <end position="186"/>
    </location>
</feature>
<proteinExistence type="inferred from homology"/>
<organism evidence="11 12">
    <name type="scientific">Cymbomonas tetramitiformis</name>
    <dbReference type="NCBI Taxonomy" id="36881"/>
    <lineage>
        <taxon>Eukaryota</taxon>
        <taxon>Viridiplantae</taxon>
        <taxon>Chlorophyta</taxon>
        <taxon>Pyramimonadophyceae</taxon>
        <taxon>Pyramimonadales</taxon>
        <taxon>Pyramimonadaceae</taxon>
        <taxon>Cymbomonas</taxon>
    </lineage>
</organism>
<keyword evidence="4" id="KW-0747">Spliceosome</keyword>